<proteinExistence type="predicted"/>
<reference evidence="1 2" key="1">
    <citation type="journal article" date="2022" name="Nat. Ecol. Evol.">
        <title>A masculinizing supergene underlies an exaggerated male reproductive morph in a spider.</title>
        <authorList>
            <person name="Hendrickx F."/>
            <person name="De Corte Z."/>
            <person name="Sonet G."/>
            <person name="Van Belleghem S.M."/>
            <person name="Kostlbacher S."/>
            <person name="Vangestel C."/>
        </authorList>
    </citation>
    <scope>NUCLEOTIDE SEQUENCE [LARGE SCALE GENOMIC DNA]</scope>
    <source>
        <strain evidence="1">W744_W776</strain>
    </source>
</reference>
<accession>A0AAV6TEQ7</accession>
<name>A0AAV6TEQ7_9ARAC</name>
<dbReference type="EMBL" id="JAFNEN010005751">
    <property type="protein sequence ID" value="KAG8161897.1"/>
    <property type="molecule type" value="Genomic_DNA"/>
</dbReference>
<keyword evidence="2" id="KW-1185">Reference proteome</keyword>
<protein>
    <submittedName>
        <fullName evidence="1">Uncharacterized protein</fullName>
    </submittedName>
</protein>
<evidence type="ECO:0000313" key="1">
    <source>
        <dbReference type="EMBL" id="KAG8161897.1"/>
    </source>
</evidence>
<dbReference type="Proteomes" id="UP000827092">
    <property type="component" value="Unassembled WGS sequence"/>
</dbReference>
<gene>
    <name evidence="1" type="ORF">JTE90_023196</name>
</gene>
<evidence type="ECO:0000313" key="2">
    <source>
        <dbReference type="Proteomes" id="UP000827092"/>
    </source>
</evidence>
<organism evidence="1 2">
    <name type="scientific">Oedothorax gibbosus</name>
    <dbReference type="NCBI Taxonomy" id="931172"/>
    <lineage>
        <taxon>Eukaryota</taxon>
        <taxon>Metazoa</taxon>
        <taxon>Ecdysozoa</taxon>
        <taxon>Arthropoda</taxon>
        <taxon>Chelicerata</taxon>
        <taxon>Arachnida</taxon>
        <taxon>Araneae</taxon>
        <taxon>Araneomorphae</taxon>
        <taxon>Entelegynae</taxon>
        <taxon>Araneoidea</taxon>
        <taxon>Linyphiidae</taxon>
        <taxon>Erigoninae</taxon>
        <taxon>Oedothorax</taxon>
    </lineage>
</organism>
<comment type="caution">
    <text evidence="1">The sequence shown here is derived from an EMBL/GenBank/DDBJ whole genome shotgun (WGS) entry which is preliminary data.</text>
</comment>
<sequence>MGDIVMSRVRGVEFKPAVAQIYRLVLFPCCFLARCNMQRGGRGGVENRLPRVRSFRILFDGQYFWRHIKYRAFEWWGPSMVERLFPKRLKHERVREENYPVDSFQ</sequence>
<dbReference type="AlphaFoldDB" id="A0AAV6TEQ7"/>